<keyword evidence="2" id="KW-0547">Nucleotide-binding</keyword>
<dbReference type="NCBIfam" id="TIGR01727">
    <property type="entry name" value="oligo_HPY"/>
    <property type="match status" value="1"/>
</dbReference>
<dbReference type="InterPro" id="IPR013563">
    <property type="entry name" value="Oligopep_ABC_C"/>
</dbReference>
<keyword evidence="1" id="KW-0813">Transport</keyword>
<proteinExistence type="predicted"/>
<keyword evidence="3" id="KW-0067">ATP-binding</keyword>
<evidence type="ECO:0000259" key="4">
    <source>
        <dbReference type="Pfam" id="PF08352"/>
    </source>
</evidence>
<organism evidence="5">
    <name type="scientific">marine sediment metagenome</name>
    <dbReference type="NCBI Taxonomy" id="412755"/>
    <lineage>
        <taxon>unclassified sequences</taxon>
        <taxon>metagenomes</taxon>
        <taxon>ecological metagenomes</taxon>
    </lineage>
</organism>
<dbReference type="GO" id="GO:0015833">
    <property type="term" value="P:peptide transport"/>
    <property type="evidence" value="ECO:0007669"/>
    <property type="project" value="InterPro"/>
</dbReference>
<evidence type="ECO:0000313" key="5">
    <source>
        <dbReference type="EMBL" id="GAG38360.1"/>
    </source>
</evidence>
<dbReference type="Pfam" id="PF08352">
    <property type="entry name" value="oligo_HPY"/>
    <property type="match status" value="1"/>
</dbReference>
<dbReference type="InterPro" id="IPR027417">
    <property type="entry name" value="P-loop_NTPase"/>
</dbReference>
<protein>
    <recommendedName>
        <fullName evidence="4">Oligopeptide/dipeptide ABC transporter C-terminal domain-containing protein</fullName>
    </recommendedName>
</protein>
<evidence type="ECO:0000256" key="2">
    <source>
        <dbReference type="ARBA" id="ARBA00022741"/>
    </source>
</evidence>
<sequence>ALEAEFADQILVMYAGQVCELGPVRSVIDDTRHPYTRALLDSVPRAEMETGTRLKAIPGELPDPATLPPGCPFEDRCVSVMDICRDVNPSQVQVGPDHQVACHLWPPNNDEGTV</sequence>
<dbReference type="Gene3D" id="3.40.50.300">
    <property type="entry name" value="P-loop containing nucleotide triphosphate hydrolases"/>
    <property type="match status" value="1"/>
</dbReference>
<evidence type="ECO:0000256" key="1">
    <source>
        <dbReference type="ARBA" id="ARBA00022448"/>
    </source>
</evidence>
<dbReference type="PANTHER" id="PTHR43067:SF3">
    <property type="entry name" value="MALTOSE ABC TRANSPORTER, ATP-BINDING PROTEIN"/>
    <property type="match status" value="1"/>
</dbReference>
<feature type="domain" description="Oligopeptide/dipeptide ABC transporter C-terminal" evidence="4">
    <location>
        <begin position="20"/>
        <end position="84"/>
    </location>
</feature>
<dbReference type="AlphaFoldDB" id="X0X5N8"/>
<reference evidence="5" key="1">
    <citation type="journal article" date="2014" name="Front. Microbiol.">
        <title>High frequency of phylogenetically diverse reductive dehalogenase-homologous genes in deep subseafloor sedimentary metagenomes.</title>
        <authorList>
            <person name="Kawai M."/>
            <person name="Futagami T."/>
            <person name="Toyoda A."/>
            <person name="Takaki Y."/>
            <person name="Nishi S."/>
            <person name="Hori S."/>
            <person name="Arai W."/>
            <person name="Tsubouchi T."/>
            <person name="Morono Y."/>
            <person name="Uchiyama I."/>
            <person name="Ito T."/>
            <person name="Fujiyama A."/>
            <person name="Inagaki F."/>
            <person name="Takami H."/>
        </authorList>
    </citation>
    <scope>NUCLEOTIDE SEQUENCE</scope>
    <source>
        <strain evidence="5">Expedition CK06-06</strain>
    </source>
</reference>
<evidence type="ECO:0000256" key="3">
    <source>
        <dbReference type="ARBA" id="ARBA00022840"/>
    </source>
</evidence>
<comment type="caution">
    <text evidence="5">The sequence shown here is derived from an EMBL/GenBank/DDBJ whole genome shotgun (WGS) entry which is preliminary data.</text>
</comment>
<accession>X0X5N8</accession>
<dbReference type="PANTHER" id="PTHR43067">
    <property type="entry name" value="OLIGOPEPTIDE/DIPEPTIDE ABC TRANSPORTER, ATPASE SUBUNIT"/>
    <property type="match status" value="1"/>
</dbReference>
<dbReference type="EMBL" id="BARS01042001">
    <property type="protein sequence ID" value="GAG38360.1"/>
    <property type="molecule type" value="Genomic_DNA"/>
</dbReference>
<gene>
    <name evidence="5" type="ORF">S01H1_63783</name>
</gene>
<feature type="non-terminal residue" evidence="5">
    <location>
        <position position="1"/>
    </location>
</feature>
<name>X0X5N8_9ZZZZ</name>
<dbReference type="SUPFAM" id="SSF52540">
    <property type="entry name" value="P-loop containing nucleoside triphosphate hydrolases"/>
    <property type="match status" value="1"/>
</dbReference>
<dbReference type="GO" id="GO:0005524">
    <property type="term" value="F:ATP binding"/>
    <property type="evidence" value="ECO:0007669"/>
    <property type="project" value="UniProtKB-KW"/>
</dbReference>